<keyword evidence="11" id="KW-0411">Iron-sulfur</keyword>
<comment type="caution">
    <text evidence="16">The sequence shown here is derived from an EMBL/GenBank/DDBJ whole genome shotgun (WGS) entry which is preliminary data.</text>
</comment>
<dbReference type="Gene3D" id="1.10.1670.10">
    <property type="entry name" value="Helix-hairpin-Helix base-excision DNA repair enzymes (C-terminal)"/>
    <property type="match status" value="1"/>
</dbReference>
<comment type="catalytic activity">
    <reaction evidence="1">
        <text>Hydrolyzes free adenine bases from 7,8-dihydro-8-oxoguanine:adenine mismatched double-stranded DNA, leaving an apurinic site.</text>
        <dbReference type="EC" id="3.2.2.31"/>
    </reaction>
</comment>
<keyword evidence="7" id="KW-0479">Metal-binding</keyword>
<keyword evidence="10" id="KW-0408">Iron</keyword>
<evidence type="ECO:0000256" key="2">
    <source>
        <dbReference type="ARBA" id="ARBA00001966"/>
    </source>
</evidence>
<feature type="region of interest" description="Disordered" evidence="14">
    <location>
        <begin position="1"/>
        <end position="24"/>
    </location>
</feature>
<dbReference type="PROSITE" id="PS00764">
    <property type="entry name" value="ENDONUCLEASE_III_1"/>
    <property type="match status" value="1"/>
</dbReference>
<dbReference type="CDD" id="cd03431">
    <property type="entry name" value="NUDIX_DNA_Glycosylase_C-MutY"/>
    <property type="match status" value="1"/>
</dbReference>
<keyword evidence="6" id="KW-0004">4Fe-4S</keyword>
<dbReference type="SUPFAM" id="SSF48150">
    <property type="entry name" value="DNA-glycosylase"/>
    <property type="match status" value="1"/>
</dbReference>
<dbReference type="InterPro" id="IPR015797">
    <property type="entry name" value="NUDIX_hydrolase-like_dom_sf"/>
</dbReference>
<evidence type="ECO:0000256" key="1">
    <source>
        <dbReference type="ARBA" id="ARBA00000843"/>
    </source>
</evidence>
<feature type="domain" description="HhH-GPD" evidence="15">
    <location>
        <begin position="69"/>
        <end position="220"/>
    </location>
</feature>
<evidence type="ECO:0000256" key="4">
    <source>
        <dbReference type="ARBA" id="ARBA00012045"/>
    </source>
</evidence>
<dbReference type="EC" id="3.2.2.31" evidence="4"/>
<dbReference type="EMBL" id="JBHSAM010000033">
    <property type="protein sequence ID" value="MFC4102375.1"/>
    <property type="molecule type" value="Genomic_DNA"/>
</dbReference>
<dbReference type="Proteomes" id="UP001595715">
    <property type="component" value="Unassembled WGS sequence"/>
</dbReference>
<evidence type="ECO:0000256" key="12">
    <source>
        <dbReference type="ARBA" id="ARBA00023204"/>
    </source>
</evidence>
<dbReference type="PANTHER" id="PTHR42944:SF1">
    <property type="entry name" value="ADENINE DNA GLYCOSYLASE"/>
    <property type="match status" value="1"/>
</dbReference>
<evidence type="ECO:0000256" key="6">
    <source>
        <dbReference type="ARBA" id="ARBA00022485"/>
    </source>
</evidence>
<dbReference type="Pfam" id="PF14815">
    <property type="entry name" value="NUDIX_4"/>
    <property type="match status" value="1"/>
</dbReference>
<keyword evidence="17" id="KW-1185">Reference proteome</keyword>
<dbReference type="InterPro" id="IPR044298">
    <property type="entry name" value="MIG/MutY"/>
</dbReference>
<dbReference type="InterPro" id="IPR011257">
    <property type="entry name" value="DNA_glycosylase"/>
</dbReference>
<keyword evidence="9 16" id="KW-0378">Hydrolase</keyword>
<name>A0ABV8K8N2_9BACL</name>
<evidence type="ECO:0000256" key="11">
    <source>
        <dbReference type="ARBA" id="ARBA00023014"/>
    </source>
</evidence>
<dbReference type="GO" id="GO:0000701">
    <property type="term" value="F:purine-specific mismatch base pair DNA N-glycosylase activity"/>
    <property type="evidence" value="ECO:0007669"/>
    <property type="project" value="UniProtKB-EC"/>
</dbReference>
<dbReference type="Gene3D" id="3.90.79.10">
    <property type="entry name" value="Nucleoside Triphosphate Pyrophosphohydrolase"/>
    <property type="match status" value="1"/>
</dbReference>
<organism evidence="16 17">
    <name type="scientific">Paenibacillus xanthanilyticus</name>
    <dbReference type="NCBI Taxonomy" id="1783531"/>
    <lineage>
        <taxon>Bacteria</taxon>
        <taxon>Bacillati</taxon>
        <taxon>Bacillota</taxon>
        <taxon>Bacilli</taxon>
        <taxon>Bacillales</taxon>
        <taxon>Paenibacillaceae</taxon>
        <taxon>Paenibacillus</taxon>
    </lineage>
</organism>
<gene>
    <name evidence="16" type="primary">mutY</name>
    <name evidence="16" type="ORF">ACFOZ8_22410</name>
</gene>
<accession>A0ABV8K8N2</accession>
<keyword evidence="12" id="KW-0234">DNA repair</keyword>
<evidence type="ECO:0000256" key="8">
    <source>
        <dbReference type="ARBA" id="ARBA00022763"/>
    </source>
</evidence>
<evidence type="ECO:0000256" key="5">
    <source>
        <dbReference type="ARBA" id="ARBA00022023"/>
    </source>
</evidence>
<dbReference type="InterPro" id="IPR003265">
    <property type="entry name" value="HhH-GPD_domain"/>
</dbReference>
<dbReference type="NCBIfam" id="TIGR01084">
    <property type="entry name" value="mutY"/>
    <property type="match status" value="1"/>
</dbReference>
<reference evidence="17" key="1">
    <citation type="journal article" date="2019" name="Int. J. Syst. Evol. Microbiol.">
        <title>The Global Catalogue of Microorganisms (GCM) 10K type strain sequencing project: providing services to taxonomists for standard genome sequencing and annotation.</title>
        <authorList>
            <consortium name="The Broad Institute Genomics Platform"/>
            <consortium name="The Broad Institute Genome Sequencing Center for Infectious Disease"/>
            <person name="Wu L."/>
            <person name="Ma J."/>
        </authorList>
    </citation>
    <scope>NUCLEOTIDE SEQUENCE [LARGE SCALE GENOMIC DNA]</scope>
    <source>
        <strain evidence="17">IBRC-M 10987</strain>
    </source>
</reference>
<keyword evidence="8" id="KW-0227">DNA damage</keyword>
<evidence type="ECO:0000256" key="7">
    <source>
        <dbReference type="ARBA" id="ARBA00022723"/>
    </source>
</evidence>
<dbReference type="SUPFAM" id="SSF55811">
    <property type="entry name" value="Nudix"/>
    <property type="match status" value="1"/>
</dbReference>
<dbReference type="PANTHER" id="PTHR42944">
    <property type="entry name" value="ADENINE DNA GLYCOSYLASE"/>
    <property type="match status" value="1"/>
</dbReference>
<dbReference type="Pfam" id="PF00730">
    <property type="entry name" value="HhH-GPD"/>
    <property type="match status" value="1"/>
</dbReference>
<dbReference type="Gene3D" id="1.10.340.30">
    <property type="entry name" value="Hypothetical protein, domain 2"/>
    <property type="match status" value="1"/>
</dbReference>
<dbReference type="InterPro" id="IPR004035">
    <property type="entry name" value="Endouclease-III_FeS-bd_BS"/>
</dbReference>
<dbReference type="InterPro" id="IPR023170">
    <property type="entry name" value="HhH_base_excis_C"/>
</dbReference>
<evidence type="ECO:0000259" key="15">
    <source>
        <dbReference type="SMART" id="SM00478"/>
    </source>
</evidence>
<keyword evidence="13 16" id="KW-0326">Glycosidase</keyword>
<evidence type="ECO:0000256" key="13">
    <source>
        <dbReference type="ARBA" id="ARBA00023295"/>
    </source>
</evidence>
<evidence type="ECO:0000256" key="10">
    <source>
        <dbReference type="ARBA" id="ARBA00023004"/>
    </source>
</evidence>
<dbReference type="InterPro" id="IPR005760">
    <property type="entry name" value="A/G_AdeGlyc_MutY"/>
</dbReference>
<dbReference type="CDD" id="cd00056">
    <property type="entry name" value="ENDO3c"/>
    <property type="match status" value="1"/>
</dbReference>
<evidence type="ECO:0000256" key="14">
    <source>
        <dbReference type="SAM" id="MobiDB-lite"/>
    </source>
</evidence>
<evidence type="ECO:0000313" key="17">
    <source>
        <dbReference type="Proteomes" id="UP001595715"/>
    </source>
</evidence>
<sequence>MTERTNAADEVSGRSENATRASVSELAGAGTEAKAYFSRELLDWYRANKRVLPWRMNRDPYRIWVSEVMLQQTRVDTVIPYYERFLAKFPTITALAEAPEEEVLKLWEGLGYYSRARNLQAGAREVAERHGGIVPDNKDMVAALRGVGPYTTGAIMSIAFNRPEPAVDGNVMRVLSRYFCLEDDIAKPSTRIGIEKLAASLIPEGAAGDFNQALMELGALVCTPKSPGCLTCPVMAHCEGRAEGKEHVLPIKTKAKPPRPETRLAALIVGTGEHAGQLLVRQRPESGLLARMWELPHVLAEGLAPKKKPARGAKAKADKLAAEMLAIDGSAMADSPIVGKEAQMDALCRQLAAEDRVLIRPVGWWSEAEHVFSHIVWDVQVFKAEFGFVLEEAEAASAASDASDRYKVAEGGEAYASAARETAAGGEAMAEGAGMPANYRWISEADMAELAFPNVFLRILREYWEIAAAR</sequence>
<evidence type="ECO:0000256" key="9">
    <source>
        <dbReference type="ARBA" id="ARBA00022801"/>
    </source>
</evidence>
<dbReference type="RefSeq" id="WP_377720994.1">
    <property type="nucleotide sequence ID" value="NZ_JBHSAM010000033.1"/>
</dbReference>
<proteinExistence type="inferred from homology"/>
<dbReference type="InterPro" id="IPR029119">
    <property type="entry name" value="MutY_C"/>
</dbReference>
<evidence type="ECO:0000313" key="16">
    <source>
        <dbReference type="EMBL" id="MFC4102375.1"/>
    </source>
</evidence>
<feature type="compositionally biased region" description="Basic and acidic residues" evidence="14">
    <location>
        <begin position="1"/>
        <end position="13"/>
    </location>
</feature>
<comment type="similarity">
    <text evidence="3">Belongs to the Nth/MutY family.</text>
</comment>
<evidence type="ECO:0000256" key="3">
    <source>
        <dbReference type="ARBA" id="ARBA00008343"/>
    </source>
</evidence>
<comment type="cofactor">
    <cofactor evidence="2">
        <name>[4Fe-4S] cluster</name>
        <dbReference type="ChEBI" id="CHEBI:49883"/>
    </cofactor>
</comment>
<protein>
    <recommendedName>
        <fullName evidence="5">Adenine DNA glycosylase</fullName>
        <ecNumber evidence="4">3.2.2.31</ecNumber>
    </recommendedName>
</protein>
<dbReference type="SMART" id="SM00478">
    <property type="entry name" value="ENDO3c"/>
    <property type="match status" value="1"/>
</dbReference>